<evidence type="ECO:0000256" key="1">
    <source>
        <dbReference type="SAM" id="MobiDB-lite"/>
    </source>
</evidence>
<dbReference type="AlphaFoldDB" id="A0A0D0DFA6"/>
<evidence type="ECO:0000313" key="2">
    <source>
        <dbReference type="EMBL" id="KIK96342.1"/>
    </source>
</evidence>
<dbReference type="EMBL" id="KN824991">
    <property type="protein sequence ID" value="KIK96342.1"/>
    <property type="molecule type" value="Genomic_DNA"/>
</dbReference>
<evidence type="ECO:0000313" key="3">
    <source>
        <dbReference type="Proteomes" id="UP000054538"/>
    </source>
</evidence>
<dbReference type="Proteomes" id="UP000054538">
    <property type="component" value="Unassembled WGS sequence"/>
</dbReference>
<reference evidence="2 3" key="1">
    <citation type="submission" date="2014-04" db="EMBL/GenBank/DDBJ databases">
        <authorList>
            <consortium name="DOE Joint Genome Institute"/>
            <person name="Kuo A."/>
            <person name="Kohler A."/>
            <person name="Jargeat P."/>
            <person name="Nagy L.G."/>
            <person name="Floudas D."/>
            <person name="Copeland A."/>
            <person name="Barry K.W."/>
            <person name="Cichocki N."/>
            <person name="Veneault-Fourrey C."/>
            <person name="LaButti K."/>
            <person name="Lindquist E.A."/>
            <person name="Lipzen A."/>
            <person name="Lundell T."/>
            <person name="Morin E."/>
            <person name="Murat C."/>
            <person name="Sun H."/>
            <person name="Tunlid A."/>
            <person name="Henrissat B."/>
            <person name="Grigoriev I.V."/>
            <person name="Hibbett D.S."/>
            <person name="Martin F."/>
            <person name="Nordberg H.P."/>
            <person name="Cantor M.N."/>
            <person name="Hua S.X."/>
        </authorList>
    </citation>
    <scope>NUCLEOTIDE SEQUENCE [LARGE SCALE GENOMIC DNA]</scope>
    <source>
        <strain evidence="2 3">Ve08.2h10</strain>
    </source>
</reference>
<dbReference type="HOGENOM" id="CLU_1166435_0_0_1"/>
<feature type="region of interest" description="Disordered" evidence="1">
    <location>
        <begin position="132"/>
        <end position="170"/>
    </location>
</feature>
<accession>A0A0D0DFA6</accession>
<feature type="compositionally biased region" description="Low complexity" evidence="1">
    <location>
        <begin position="132"/>
        <end position="164"/>
    </location>
</feature>
<organism evidence="2 3">
    <name type="scientific">Paxillus rubicundulus Ve08.2h10</name>
    <dbReference type="NCBI Taxonomy" id="930991"/>
    <lineage>
        <taxon>Eukaryota</taxon>
        <taxon>Fungi</taxon>
        <taxon>Dikarya</taxon>
        <taxon>Basidiomycota</taxon>
        <taxon>Agaricomycotina</taxon>
        <taxon>Agaricomycetes</taxon>
        <taxon>Agaricomycetidae</taxon>
        <taxon>Boletales</taxon>
        <taxon>Paxilineae</taxon>
        <taxon>Paxillaceae</taxon>
        <taxon>Paxillus</taxon>
    </lineage>
</organism>
<reference evidence="3" key="2">
    <citation type="submission" date="2015-01" db="EMBL/GenBank/DDBJ databases">
        <title>Evolutionary Origins and Diversification of the Mycorrhizal Mutualists.</title>
        <authorList>
            <consortium name="DOE Joint Genome Institute"/>
            <consortium name="Mycorrhizal Genomics Consortium"/>
            <person name="Kohler A."/>
            <person name="Kuo A."/>
            <person name="Nagy L.G."/>
            <person name="Floudas D."/>
            <person name="Copeland A."/>
            <person name="Barry K.W."/>
            <person name="Cichocki N."/>
            <person name="Veneault-Fourrey C."/>
            <person name="LaButti K."/>
            <person name="Lindquist E.A."/>
            <person name="Lipzen A."/>
            <person name="Lundell T."/>
            <person name="Morin E."/>
            <person name="Murat C."/>
            <person name="Riley R."/>
            <person name="Ohm R."/>
            <person name="Sun H."/>
            <person name="Tunlid A."/>
            <person name="Henrissat B."/>
            <person name="Grigoriev I.V."/>
            <person name="Hibbett D.S."/>
            <person name="Martin F."/>
        </authorList>
    </citation>
    <scope>NUCLEOTIDE SEQUENCE [LARGE SCALE GENOMIC DNA]</scope>
    <source>
        <strain evidence="3">Ve08.2h10</strain>
    </source>
</reference>
<dbReference type="OrthoDB" id="2679829at2759"/>
<keyword evidence="3" id="KW-1185">Reference proteome</keyword>
<proteinExistence type="predicted"/>
<dbReference type="InParanoid" id="A0A0D0DFA6"/>
<sequence length="296" mass="32563">MASKRRGPHRPPHPHHELSPCIRCLLVNTAPSVPLFRPSISYLSPFYFLLSSIMNIARYEPMDAQRFDPLRRKKIHSNLALDSSKKDMGQILRKASQPELELGAVGGMWSDHELVVVPIDVSTTTDVVPSGFSDSASDSTFDSSASSSSSRSSSTYFTTPSSTAENDLGISCPTTSCQVDTFDRDDLIITRTIIRPSPQSPIKGLFSKPSSPIASRAGSPFARPMSPVLQALSCFSTTAFEQDLDDIQAERAKQLASQPVLQVIVTQTRDQYEQDLAFKELVQEVYPEAGPQRKIN</sequence>
<protein>
    <submittedName>
        <fullName evidence="2">Uncharacterized protein</fullName>
    </submittedName>
</protein>
<name>A0A0D0DFA6_9AGAM</name>
<gene>
    <name evidence="2" type="ORF">PAXRUDRAFT_313837</name>
</gene>